<dbReference type="InterPro" id="IPR010384">
    <property type="entry name" value="MtfA_fam"/>
</dbReference>
<keyword evidence="1" id="KW-0812">Transmembrane</keyword>
<dbReference type="SUPFAM" id="SSF55486">
    <property type="entry name" value="Metalloproteases ('zincins'), catalytic domain"/>
    <property type="match status" value="1"/>
</dbReference>
<proteinExistence type="predicted"/>
<evidence type="ECO:0000313" key="2">
    <source>
        <dbReference type="EMBL" id="NBL64757.1"/>
    </source>
</evidence>
<dbReference type="Proteomes" id="UP000798602">
    <property type="component" value="Unassembled WGS sequence"/>
</dbReference>
<dbReference type="Gene3D" id="1.10.472.150">
    <property type="entry name" value="Glucose-regulated metallo-peptidase M90, N-terminal domain"/>
    <property type="match status" value="1"/>
</dbReference>
<evidence type="ECO:0000313" key="3">
    <source>
        <dbReference type="Proteomes" id="UP000798602"/>
    </source>
</evidence>
<accession>A0ABW9Z7A8</accession>
<evidence type="ECO:0008006" key="4">
    <source>
        <dbReference type="Google" id="ProtNLM"/>
    </source>
</evidence>
<dbReference type="EMBL" id="JAABLM010000006">
    <property type="protein sequence ID" value="NBL64757.1"/>
    <property type="molecule type" value="Genomic_DNA"/>
</dbReference>
<evidence type="ECO:0000256" key="1">
    <source>
        <dbReference type="SAM" id="Phobius"/>
    </source>
</evidence>
<dbReference type="PANTHER" id="PTHR30164:SF2">
    <property type="entry name" value="PROTEIN MTFA"/>
    <property type="match status" value="1"/>
</dbReference>
<keyword evidence="1" id="KW-0472">Membrane</keyword>
<protein>
    <recommendedName>
        <fullName evidence="4">Zinc-dependent peptidase</fullName>
    </recommendedName>
</protein>
<dbReference type="RefSeq" id="WP_166536586.1">
    <property type="nucleotide sequence ID" value="NZ_JAABLM010000006.1"/>
</dbReference>
<name>A0ABW9Z7A8_9FLAO</name>
<dbReference type="CDD" id="cd20170">
    <property type="entry name" value="Peptidase_M90-like"/>
    <property type="match status" value="1"/>
</dbReference>
<organism evidence="2 3">
    <name type="scientific">Flavobacterium ichthyis</name>
    <dbReference type="NCBI Taxonomy" id="2698827"/>
    <lineage>
        <taxon>Bacteria</taxon>
        <taxon>Pseudomonadati</taxon>
        <taxon>Bacteroidota</taxon>
        <taxon>Flavobacteriia</taxon>
        <taxon>Flavobacteriales</taxon>
        <taxon>Flavobacteriaceae</taxon>
        <taxon>Flavobacterium</taxon>
    </lineage>
</organism>
<dbReference type="InterPro" id="IPR042252">
    <property type="entry name" value="MtfA_N"/>
</dbReference>
<reference evidence="3" key="1">
    <citation type="submission" date="2020-01" db="EMBL/GenBank/DDBJ databases">
        <title>Sphingomonas sp. strain CSW-10.</title>
        <authorList>
            <person name="Chen W.-M."/>
        </authorList>
    </citation>
    <scope>NUCLEOTIDE SEQUENCE [LARGE SCALE GENOMIC DNA]</scope>
    <source>
        <strain evidence="3">NST-5</strain>
    </source>
</reference>
<feature type="transmembrane region" description="Helical" evidence="1">
    <location>
        <begin position="6"/>
        <end position="24"/>
    </location>
</feature>
<dbReference type="Pfam" id="PF06167">
    <property type="entry name" value="Peptidase_M90"/>
    <property type="match status" value="1"/>
</dbReference>
<comment type="caution">
    <text evidence="2">The sequence shown here is derived from an EMBL/GenBank/DDBJ whole genome shotgun (WGS) entry which is preliminary data.</text>
</comment>
<keyword evidence="1" id="KW-1133">Transmembrane helix</keyword>
<sequence length="264" mass="31355">MESSTILAFFVGFVLIALAFIKFIEPAYAILFKKPLLVHFYLFPSKFSPEQKSFMLKEFPFYKRLSPRKQRYFENRVKCFLKRHQFIGKDIEVTAGMKFLIAGTYVMLTFGFRNYLTGLLKTIVIYPDIYFSETNLTHHKGEFNPKMKTVAFSWQHFIEGHQSANDNVNLGLHEFAHVIHLHSIKSRDVNASIFFDEFTSITKLLKDENFTTSLIEKNYFRKYAFENQYEFLAVILEHFFESPKDFENHFPDLFQKVKRMINHQ</sequence>
<gene>
    <name evidence="2" type="ORF">GV828_06030</name>
</gene>
<dbReference type="PANTHER" id="PTHR30164">
    <property type="entry name" value="MTFA PEPTIDASE"/>
    <property type="match status" value="1"/>
</dbReference>
<keyword evidence="3" id="KW-1185">Reference proteome</keyword>